<dbReference type="Proteomes" id="UP000282084">
    <property type="component" value="Unassembled WGS sequence"/>
</dbReference>
<feature type="signal peptide" evidence="1">
    <location>
        <begin position="1"/>
        <end position="35"/>
    </location>
</feature>
<reference evidence="3 4" key="1">
    <citation type="submission" date="2018-10" db="EMBL/GenBank/DDBJ databases">
        <title>Sequencing the genomes of 1000 actinobacteria strains.</title>
        <authorList>
            <person name="Klenk H.-P."/>
        </authorList>
    </citation>
    <scope>NUCLEOTIDE SEQUENCE [LARGE SCALE GENOMIC DNA]</scope>
    <source>
        <strain evidence="3 4">DSM 43800</strain>
    </source>
</reference>
<dbReference type="SUPFAM" id="SSF56601">
    <property type="entry name" value="beta-lactamase/transpeptidase-like"/>
    <property type="match status" value="1"/>
</dbReference>
<dbReference type="Gene3D" id="3.40.710.10">
    <property type="entry name" value="DD-peptidase/beta-lactamase superfamily"/>
    <property type="match status" value="1"/>
</dbReference>
<keyword evidence="4" id="KW-1185">Reference proteome</keyword>
<dbReference type="GO" id="GO:0004180">
    <property type="term" value="F:carboxypeptidase activity"/>
    <property type="evidence" value="ECO:0007669"/>
    <property type="project" value="UniProtKB-KW"/>
</dbReference>
<proteinExistence type="predicted"/>
<keyword evidence="3" id="KW-0378">Hydrolase</keyword>
<dbReference type="PANTHER" id="PTHR46825">
    <property type="entry name" value="D-ALANYL-D-ALANINE-CARBOXYPEPTIDASE/ENDOPEPTIDASE AMPH"/>
    <property type="match status" value="1"/>
</dbReference>
<sequence>MIKPPNGGKVLPMKKLLVLPLLALAVTATAVPAHASSVPPINRAALRAAVAGLPGDEASGALVRVSGTAGSWRGSGGVARIGTGRRVDPNGRFRVGSITKLFTATAALQLSAQGRLDLDQTVQHYLPGLLEPAADWGPITVRQLLNHTHGIAGVPVDAKDPSWFFEHRFDTFEPLDLVRRGVARGPEFPAGTRQQYGNMGYLVTGLVIEEVTGKPYGDAVREGIIRPLRLHDTYLPGRDHRIKGPHARGYEATPTGYVDITEANPSLQWAAAEIISSAPDLDRFLNALLRGDLLPADKRVELLTLPPVPDASYALGIQRLEPAPGLVVWGKSGDRPGYNNGVGMTLDGSRTLVYSVNTLHMGGDQPAAAKRIIAAAFA</sequence>
<dbReference type="InterPro" id="IPR050491">
    <property type="entry name" value="AmpC-like"/>
</dbReference>
<feature type="domain" description="Beta-lactamase-related" evidence="2">
    <location>
        <begin position="56"/>
        <end position="376"/>
    </location>
</feature>
<keyword evidence="3" id="KW-0645">Protease</keyword>
<evidence type="ECO:0000259" key="2">
    <source>
        <dbReference type="Pfam" id="PF00144"/>
    </source>
</evidence>
<comment type="caution">
    <text evidence="3">The sequence shown here is derived from an EMBL/GenBank/DDBJ whole genome shotgun (WGS) entry which is preliminary data.</text>
</comment>
<name>A0A495VSB5_9PSEU</name>
<accession>A0A495VSB5</accession>
<evidence type="ECO:0000313" key="3">
    <source>
        <dbReference type="EMBL" id="RKT52246.1"/>
    </source>
</evidence>
<feature type="chain" id="PRO_5019765675" evidence="1">
    <location>
        <begin position="36"/>
        <end position="378"/>
    </location>
</feature>
<dbReference type="InterPro" id="IPR012338">
    <property type="entry name" value="Beta-lactam/transpept-like"/>
</dbReference>
<dbReference type="EMBL" id="RBXO01000001">
    <property type="protein sequence ID" value="RKT52246.1"/>
    <property type="molecule type" value="Genomic_DNA"/>
</dbReference>
<dbReference type="InterPro" id="IPR001466">
    <property type="entry name" value="Beta-lactam-related"/>
</dbReference>
<dbReference type="OrthoDB" id="503788at2"/>
<evidence type="ECO:0000313" key="4">
    <source>
        <dbReference type="Proteomes" id="UP000282084"/>
    </source>
</evidence>
<dbReference type="Pfam" id="PF00144">
    <property type="entry name" value="Beta-lactamase"/>
    <property type="match status" value="1"/>
</dbReference>
<keyword evidence="1" id="KW-0732">Signal</keyword>
<keyword evidence="3" id="KW-0121">Carboxypeptidase</keyword>
<organism evidence="3 4">
    <name type="scientific">Saccharothrix australiensis</name>
    <dbReference type="NCBI Taxonomy" id="2072"/>
    <lineage>
        <taxon>Bacteria</taxon>
        <taxon>Bacillati</taxon>
        <taxon>Actinomycetota</taxon>
        <taxon>Actinomycetes</taxon>
        <taxon>Pseudonocardiales</taxon>
        <taxon>Pseudonocardiaceae</taxon>
        <taxon>Saccharothrix</taxon>
    </lineage>
</organism>
<dbReference type="AlphaFoldDB" id="A0A495VSB5"/>
<gene>
    <name evidence="3" type="ORF">C8E97_0755</name>
</gene>
<dbReference type="PANTHER" id="PTHR46825:SF7">
    <property type="entry name" value="D-ALANYL-D-ALANINE CARBOXYPEPTIDASE"/>
    <property type="match status" value="1"/>
</dbReference>
<evidence type="ECO:0000256" key="1">
    <source>
        <dbReference type="SAM" id="SignalP"/>
    </source>
</evidence>
<protein>
    <submittedName>
        <fullName evidence="3">D-alanyl-D-alanine carboxypeptidase</fullName>
    </submittedName>
</protein>